<evidence type="ECO:0000313" key="2">
    <source>
        <dbReference type="EMBL" id="KIP07341.1"/>
    </source>
</evidence>
<protein>
    <submittedName>
        <fullName evidence="2">Uncharacterized protein</fullName>
    </submittedName>
</protein>
<feature type="coiled-coil region" evidence="1">
    <location>
        <begin position="156"/>
        <end position="183"/>
    </location>
</feature>
<feature type="coiled-coil region" evidence="1">
    <location>
        <begin position="319"/>
        <end position="371"/>
    </location>
</feature>
<keyword evidence="1" id="KW-0175">Coiled coil</keyword>
<keyword evidence="3" id="KW-1185">Reference proteome</keyword>
<name>A0A0C3RYS1_PHLG1</name>
<dbReference type="EMBL" id="KN840499">
    <property type="protein sequence ID" value="KIP07341.1"/>
    <property type="molecule type" value="Genomic_DNA"/>
</dbReference>
<sequence>MFPVLRYVPGVVLDPGIWARQTSSTWINFLLATLFLFHSSIIHILDFGYVPPSKASVPTLTDIFAAIYSLVYPPATYSPPPNYHCFLHTSTFSVCISEAAYTKITESVFTRPSVHDVVVLLTLWFLSLPAVADFALRAFKFYLEAAWPQAPHEEASTEIKDELRDLRDELKSYRDQTEKVLADNTCLSQALDVERAKMPIIREEIVALSSALKNVTAREREAAATLAEAREAQRLAVFASAERQESLRAKVTERERQVDATQARLTQTRLNVKTLKDTLAAEEVEAAEARHNESLAAEAKLAEVQAAFHHAALAFESTIADLEGERHRIRDEAARLEAVALDTRIEHDLARAQATLQIEVAEDELAQLIEAERVLGIKKSSAQHEYEMLLLQVSSIKVAIRDAEVDDAVNEAALFDDSARAEQQRADALEEEVVGLEAAVRDAVAQYEAVQCSLKSSIAEHRSHMTACTEERESTRQQLQFLENWVAADQKELDALQAEVASLPAEIARMASEHEENVQQLDWRITQVSEGWATEKAALEQLQAGLAKVQVAQEEEDCRHRLAVRTYHQSQAVDEAFTDDLMRTIDTQKHPLAALEARYAELKAEQDAVDAAQTKLDATLADLAEANDDLAARDAEIVTLTVELAEAARRQASFRDEVAGQKKLYAKRLEEVKEDSMMFRQRLVVEAKIQRAERARTMDRVKLREAAARMLVPGGPPPRKMGHGSSGLRDVTNVGFGC</sequence>
<dbReference type="AlphaFoldDB" id="A0A0C3RYS1"/>
<evidence type="ECO:0000256" key="1">
    <source>
        <dbReference type="SAM" id="Coils"/>
    </source>
</evidence>
<organism evidence="2 3">
    <name type="scientific">Phlebiopsis gigantea (strain 11061_1 CR5-6)</name>
    <name type="common">White-rot fungus</name>
    <name type="synonym">Peniophora gigantea</name>
    <dbReference type="NCBI Taxonomy" id="745531"/>
    <lineage>
        <taxon>Eukaryota</taxon>
        <taxon>Fungi</taxon>
        <taxon>Dikarya</taxon>
        <taxon>Basidiomycota</taxon>
        <taxon>Agaricomycotina</taxon>
        <taxon>Agaricomycetes</taxon>
        <taxon>Polyporales</taxon>
        <taxon>Phanerochaetaceae</taxon>
        <taxon>Phlebiopsis</taxon>
    </lineage>
</organism>
<evidence type="ECO:0000313" key="3">
    <source>
        <dbReference type="Proteomes" id="UP000053257"/>
    </source>
</evidence>
<dbReference type="HOGENOM" id="CLU_376022_0_0_1"/>
<dbReference type="Proteomes" id="UP000053257">
    <property type="component" value="Unassembled WGS sequence"/>
</dbReference>
<dbReference type="Gene3D" id="1.10.287.1490">
    <property type="match status" value="1"/>
</dbReference>
<gene>
    <name evidence="2" type="ORF">PHLGIDRAFT_512530</name>
</gene>
<feature type="coiled-coil region" evidence="1">
    <location>
        <begin position="592"/>
        <end position="629"/>
    </location>
</feature>
<feature type="coiled-coil region" evidence="1">
    <location>
        <begin position="419"/>
        <end position="446"/>
    </location>
</feature>
<dbReference type="STRING" id="745531.A0A0C3RYS1"/>
<proteinExistence type="predicted"/>
<accession>A0A0C3RYS1</accession>
<reference evidence="2 3" key="1">
    <citation type="journal article" date="2014" name="PLoS Genet.">
        <title>Analysis of the Phlebiopsis gigantea genome, transcriptome and secretome provides insight into its pioneer colonization strategies of wood.</title>
        <authorList>
            <person name="Hori C."/>
            <person name="Ishida T."/>
            <person name="Igarashi K."/>
            <person name="Samejima M."/>
            <person name="Suzuki H."/>
            <person name="Master E."/>
            <person name="Ferreira P."/>
            <person name="Ruiz-Duenas F.J."/>
            <person name="Held B."/>
            <person name="Canessa P."/>
            <person name="Larrondo L.F."/>
            <person name="Schmoll M."/>
            <person name="Druzhinina I.S."/>
            <person name="Kubicek C.P."/>
            <person name="Gaskell J.A."/>
            <person name="Kersten P."/>
            <person name="St John F."/>
            <person name="Glasner J."/>
            <person name="Sabat G."/>
            <person name="Splinter BonDurant S."/>
            <person name="Syed K."/>
            <person name="Yadav J."/>
            <person name="Mgbeahuruike A.C."/>
            <person name="Kovalchuk A."/>
            <person name="Asiegbu F.O."/>
            <person name="Lackner G."/>
            <person name="Hoffmeister D."/>
            <person name="Rencoret J."/>
            <person name="Gutierrez A."/>
            <person name="Sun H."/>
            <person name="Lindquist E."/>
            <person name="Barry K."/>
            <person name="Riley R."/>
            <person name="Grigoriev I.V."/>
            <person name="Henrissat B."/>
            <person name="Kues U."/>
            <person name="Berka R.M."/>
            <person name="Martinez A.T."/>
            <person name="Covert S.F."/>
            <person name="Blanchette R.A."/>
            <person name="Cullen D."/>
        </authorList>
    </citation>
    <scope>NUCLEOTIDE SEQUENCE [LARGE SCALE GENOMIC DNA]</scope>
    <source>
        <strain evidence="2 3">11061_1 CR5-6</strain>
    </source>
</reference>